<dbReference type="OrthoDB" id="8665323at2"/>
<name>A0A366H798_9BURK</name>
<reference evidence="1 2" key="1">
    <citation type="submission" date="2018-06" db="EMBL/GenBank/DDBJ databases">
        <title>Genomic Encyclopedia of Type Strains, Phase IV (KMG-IV): sequencing the most valuable type-strain genomes for metagenomic binning, comparative biology and taxonomic classification.</title>
        <authorList>
            <person name="Goeker M."/>
        </authorList>
    </citation>
    <scope>NUCLEOTIDE SEQUENCE [LARGE SCALE GENOMIC DNA]</scope>
    <source>
        <strain evidence="1 2">DSM 25520</strain>
    </source>
</reference>
<dbReference type="Proteomes" id="UP000253628">
    <property type="component" value="Unassembled WGS sequence"/>
</dbReference>
<accession>A0A366H798</accession>
<dbReference type="AlphaFoldDB" id="A0A366H798"/>
<evidence type="ECO:0000313" key="2">
    <source>
        <dbReference type="Proteomes" id="UP000253628"/>
    </source>
</evidence>
<gene>
    <name evidence="1" type="ORF">DFR37_109143</name>
</gene>
<protein>
    <submittedName>
        <fullName evidence="1">Uncharacterized protein</fullName>
    </submittedName>
</protein>
<dbReference type="EMBL" id="QNRQ01000009">
    <property type="protein sequence ID" value="RBP37578.1"/>
    <property type="molecule type" value="Genomic_DNA"/>
</dbReference>
<organism evidence="1 2">
    <name type="scientific">Eoetvoesiella caeni</name>
    <dbReference type="NCBI Taxonomy" id="645616"/>
    <lineage>
        <taxon>Bacteria</taxon>
        <taxon>Pseudomonadati</taxon>
        <taxon>Pseudomonadota</taxon>
        <taxon>Betaproteobacteria</taxon>
        <taxon>Burkholderiales</taxon>
        <taxon>Alcaligenaceae</taxon>
        <taxon>Eoetvoesiella</taxon>
    </lineage>
</organism>
<keyword evidence="2" id="KW-1185">Reference proteome</keyword>
<sequence>MSIQTFSRCGVALLLAAIASGCSLMGKSSERSSDCTWNRSSCLYEGKYEAGEEGYAEQEAKRLNQAQSAKLRRGSW</sequence>
<comment type="caution">
    <text evidence="1">The sequence shown here is derived from an EMBL/GenBank/DDBJ whole genome shotgun (WGS) entry which is preliminary data.</text>
</comment>
<proteinExistence type="predicted"/>
<evidence type="ECO:0000313" key="1">
    <source>
        <dbReference type="EMBL" id="RBP37578.1"/>
    </source>
</evidence>